<evidence type="ECO:0000313" key="3">
    <source>
        <dbReference type="Proteomes" id="UP001589890"/>
    </source>
</evidence>
<gene>
    <name evidence="2" type="ORF">ACFFGN_18845</name>
</gene>
<protein>
    <recommendedName>
        <fullName evidence="4">Helix-turn-helix domain containing protein</fullName>
    </recommendedName>
</protein>
<reference evidence="2 3" key="1">
    <citation type="submission" date="2024-09" db="EMBL/GenBank/DDBJ databases">
        <authorList>
            <person name="Sun Q."/>
            <person name="Mori K."/>
        </authorList>
    </citation>
    <scope>NUCLEOTIDE SEQUENCE [LARGE SCALE GENOMIC DNA]</scope>
    <source>
        <strain evidence="2 3">CGMCC 1.15906</strain>
    </source>
</reference>
<comment type="caution">
    <text evidence="2">The sequence shown here is derived from an EMBL/GenBank/DDBJ whole genome shotgun (WGS) entry which is preliminary data.</text>
</comment>
<dbReference type="RefSeq" id="WP_380049294.1">
    <property type="nucleotide sequence ID" value="NZ_JBHLTC010000022.1"/>
</dbReference>
<keyword evidence="3" id="KW-1185">Reference proteome</keyword>
<evidence type="ECO:0000313" key="2">
    <source>
        <dbReference type="EMBL" id="MFC0626143.1"/>
    </source>
</evidence>
<accession>A0ABV6QNC0</accession>
<dbReference type="EMBL" id="JBHLTC010000022">
    <property type="protein sequence ID" value="MFC0626143.1"/>
    <property type="molecule type" value="Genomic_DNA"/>
</dbReference>
<evidence type="ECO:0000256" key="1">
    <source>
        <dbReference type="SAM" id="MobiDB-lite"/>
    </source>
</evidence>
<feature type="region of interest" description="Disordered" evidence="1">
    <location>
        <begin position="63"/>
        <end position="108"/>
    </location>
</feature>
<proteinExistence type="predicted"/>
<sequence>MTIHAKDGAPSELPPITDLAAQIRAGATIAELAALHGVAPSTLSSRFSQAGFATDTGLHNHVIDRPVTRPAPSDTGNLTYVGGGDWDRGLPTTPAPPRPRRTQPTGLDWSGIRDQYLAAGGVETPEIFTPNTITKIHHNTGLPTTYTQPGTEPPPPARKGVPDHVKAAVARRYLAGEPATRLQREYSISSNTLARAVKAAGGQMRPRGQRVAPTGGCMPRLSAATSTEIARRYADGESSPELQRAYGYSHQTIRKAIIAAGGRIRTAAEAAVLARSQRGAA</sequence>
<dbReference type="Proteomes" id="UP001589890">
    <property type="component" value="Unassembled WGS sequence"/>
</dbReference>
<organism evidence="2 3">
    <name type="scientific">Kribbella deserti</name>
    <dbReference type="NCBI Taxonomy" id="1926257"/>
    <lineage>
        <taxon>Bacteria</taxon>
        <taxon>Bacillati</taxon>
        <taxon>Actinomycetota</taxon>
        <taxon>Actinomycetes</taxon>
        <taxon>Propionibacteriales</taxon>
        <taxon>Kribbellaceae</taxon>
        <taxon>Kribbella</taxon>
    </lineage>
</organism>
<name>A0ABV6QNC0_9ACTN</name>
<evidence type="ECO:0008006" key="4">
    <source>
        <dbReference type="Google" id="ProtNLM"/>
    </source>
</evidence>